<proteinExistence type="predicted"/>
<gene>
    <name evidence="1" type="ORF">BaRGS_00024961</name>
</gene>
<dbReference type="Proteomes" id="UP001519460">
    <property type="component" value="Unassembled WGS sequence"/>
</dbReference>
<dbReference type="EMBL" id="JACVVK020000221">
    <property type="protein sequence ID" value="KAK7483745.1"/>
    <property type="molecule type" value="Genomic_DNA"/>
</dbReference>
<reference evidence="1 2" key="1">
    <citation type="journal article" date="2023" name="Sci. Data">
        <title>Genome assembly of the Korean intertidal mud-creeper Batillaria attramentaria.</title>
        <authorList>
            <person name="Patra A.K."/>
            <person name="Ho P.T."/>
            <person name="Jun S."/>
            <person name="Lee S.J."/>
            <person name="Kim Y."/>
            <person name="Won Y.J."/>
        </authorList>
    </citation>
    <scope>NUCLEOTIDE SEQUENCE [LARGE SCALE GENOMIC DNA]</scope>
    <source>
        <strain evidence="1">Wonlab-2016</strain>
    </source>
</reference>
<evidence type="ECO:0000313" key="1">
    <source>
        <dbReference type="EMBL" id="KAK7483745.1"/>
    </source>
</evidence>
<organism evidence="1 2">
    <name type="scientific">Batillaria attramentaria</name>
    <dbReference type="NCBI Taxonomy" id="370345"/>
    <lineage>
        <taxon>Eukaryota</taxon>
        <taxon>Metazoa</taxon>
        <taxon>Spiralia</taxon>
        <taxon>Lophotrochozoa</taxon>
        <taxon>Mollusca</taxon>
        <taxon>Gastropoda</taxon>
        <taxon>Caenogastropoda</taxon>
        <taxon>Sorbeoconcha</taxon>
        <taxon>Cerithioidea</taxon>
        <taxon>Batillariidae</taxon>
        <taxon>Batillaria</taxon>
    </lineage>
</organism>
<name>A0ABD0K9F9_9CAEN</name>
<dbReference type="AlphaFoldDB" id="A0ABD0K9F9"/>
<comment type="caution">
    <text evidence="1">The sequence shown here is derived from an EMBL/GenBank/DDBJ whole genome shotgun (WGS) entry which is preliminary data.</text>
</comment>
<keyword evidence="2" id="KW-1185">Reference proteome</keyword>
<accession>A0ABD0K9F9</accession>
<sequence>MRPRKKPRVLERHRKLLVRRREMDFARPSHAYGHVCKGITAERETIAFIPARPTTKLSCVDLANLFGLFNAAANKPYWSAVPSLYSGVPLYSEDTTVCK</sequence>
<evidence type="ECO:0000313" key="2">
    <source>
        <dbReference type="Proteomes" id="UP001519460"/>
    </source>
</evidence>
<protein>
    <submittedName>
        <fullName evidence="1">Uncharacterized protein</fullName>
    </submittedName>
</protein>